<dbReference type="GO" id="GO:0000976">
    <property type="term" value="F:transcription cis-regulatory region binding"/>
    <property type="evidence" value="ECO:0007669"/>
    <property type="project" value="TreeGrafter"/>
</dbReference>
<reference evidence="9" key="1">
    <citation type="submission" date="2021-01" db="UniProtKB">
        <authorList>
            <consortium name="EnsemblPlants"/>
        </authorList>
    </citation>
    <scope>IDENTIFICATION</scope>
</reference>
<evidence type="ECO:0000256" key="1">
    <source>
        <dbReference type="ARBA" id="ARBA00004123"/>
    </source>
</evidence>
<keyword evidence="6" id="KW-0175">Coiled coil</keyword>
<proteinExistence type="predicted"/>
<keyword evidence="4" id="KW-0804">Transcription</keyword>
<sequence>MGTRSQAVSSGSDGSPQSGVPDERKRKRMLSNRESARRSRLKKLKQMDDLIGQVSQLKSENEQMMQRIATTERSYDYVAAEKDILRAEAMALTNRLRSLNDFIYMAEQVNGLAMDIPESLVEPWQLPYQAPQFTASANVFQC</sequence>
<dbReference type="Pfam" id="PF00170">
    <property type="entry name" value="bZIP_1"/>
    <property type="match status" value="1"/>
</dbReference>
<dbReference type="Gramene" id="Kaladp0045s0320.1.v1.1">
    <property type="protein sequence ID" value="Kaladp0045s0320.1.v1.1.CDS.1"/>
    <property type="gene ID" value="Kaladp0045s0320.v1.1"/>
</dbReference>
<feature type="coiled-coil region" evidence="6">
    <location>
        <begin position="47"/>
        <end position="74"/>
    </location>
</feature>
<dbReference type="CDD" id="cd14702">
    <property type="entry name" value="bZIP_plant_GBF1"/>
    <property type="match status" value="1"/>
</dbReference>
<keyword evidence="3" id="KW-0238">DNA-binding</keyword>
<dbReference type="PANTHER" id="PTHR45764:SF34">
    <property type="entry name" value="BZIP TRANSCRIPTION FACTOR 53"/>
    <property type="match status" value="1"/>
</dbReference>
<evidence type="ECO:0000256" key="4">
    <source>
        <dbReference type="ARBA" id="ARBA00023163"/>
    </source>
</evidence>
<feature type="domain" description="BZIP" evidence="8">
    <location>
        <begin position="22"/>
        <end position="78"/>
    </location>
</feature>
<dbReference type="EnsemblPlants" id="Kaladp0045s0320.1.v1.1">
    <property type="protein sequence ID" value="Kaladp0045s0320.1.v1.1.CDS.1"/>
    <property type="gene ID" value="Kaladp0045s0320.v1.1"/>
</dbReference>
<feature type="compositionally biased region" description="Polar residues" evidence="7">
    <location>
        <begin position="1"/>
        <end position="18"/>
    </location>
</feature>
<accession>A0A7N0TTT2</accession>
<dbReference type="SMART" id="SM00338">
    <property type="entry name" value="BRLZ"/>
    <property type="match status" value="1"/>
</dbReference>
<dbReference type="Proteomes" id="UP000594263">
    <property type="component" value="Unplaced"/>
</dbReference>
<organism evidence="9 10">
    <name type="scientific">Kalanchoe fedtschenkoi</name>
    <name type="common">Lavender scallops</name>
    <name type="synonym">South American air plant</name>
    <dbReference type="NCBI Taxonomy" id="63787"/>
    <lineage>
        <taxon>Eukaryota</taxon>
        <taxon>Viridiplantae</taxon>
        <taxon>Streptophyta</taxon>
        <taxon>Embryophyta</taxon>
        <taxon>Tracheophyta</taxon>
        <taxon>Spermatophyta</taxon>
        <taxon>Magnoliopsida</taxon>
        <taxon>eudicotyledons</taxon>
        <taxon>Gunneridae</taxon>
        <taxon>Pentapetalae</taxon>
        <taxon>Saxifragales</taxon>
        <taxon>Crassulaceae</taxon>
        <taxon>Kalanchoe</taxon>
    </lineage>
</organism>
<dbReference type="Gene3D" id="1.20.5.170">
    <property type="match status" value="1"/>
</dbReference>
<evidence type="ECO:0000256" key="6">
    <source>
        <dbReference type="SAM" id="Coils"/>
    </source>
</evidence>
<evidence type="ECO:0000313" key="10">
    <source>
        <dbReference type="Proteomes" id="UP000594263"/>
    </source>
</evidence>
<keyword evidence="10" id="KW-1185">Reference proteome</keyword>
<dbReference type="PANTHER" id="PTHR45764">
    <property type="entry name" value="BZIP TRANSCRIPTION FACTOR 44"/>
    <property type="match status" value="1"/>
</dbReference>
<comment type="subcellular location">
    <subcellularLocation>
        <location evidence="1">Nucleus</location>
    </subcellularLocation>
</comment>
<dbReference type="GO" id="GO:0003700">
    <property type="term" value="F:DNA-binding transcription factor activity"/>
    <property type="evidence" value="ECO:0007669"/>
    <property type="project" value="InterPro"/>
</dbReference>
<protein>
    <recommendedName>
        <fullName evidence="8">BZIP domain-containing protein</fullName>
    </recommendedName>
</protein>
<evidence type="ECO:0000313" key="9">
    <source>
        <dbReference type="EnsemblPlants" id="Kaladp0045s0320.1.v1.1.CDS.1"/>
    </source>
</evidence>
<evidence type="ECO:0000256" key="3">
    <source>
        <dbReference type="ARBA" id="ARBA00023125"/>
    </source>
</evidence>
<dbReference type="FunFam" id="1.20.5.170:FF:000020">
    <property type="entry name" value="BZIP transcription factor"/>
    <property type="match status" value="1"/>
</dbReference>
<dbReference type="GO" id="GO:0005634">
    <property type="term" value="C:nucleus"/>
    <property type="evidence" value="ECO:0007669"/>
    <property type="project" value="UniProtKB-SubCell"/>
</dbReference>
<keyword evidence="5" id="KW-0539">Nucleus</keyword>
<dbReference type="InterPro" id="IPR045314">
    <property type="entry name" value="bZIP_plant_GBF1"/>
</dbReference>
<dbReference type="AlphaFoldDB" id="A0A7N0TTT2"/>
<dbReference type="InterPro" id="IPR004827">
    <property type="entry name" value="bZIP"/>
</dbReference>
<dbReference type="OMA" id="VDIPEMV"/>
<evidence type="ECO:0000256" key="5">
    <source>
        <dbReference type="ARBA" id="ARBA00023242"/>
    </source>
</evidence>
<name>A0A7N0TTT2_KALFE</name>
<evidence type="ECO:0000256" key="2">
    <source>
        <dbReference type="ARBA" id="ARBA00023015"/>
    </source>
</evidence>
<dbReference type="InterPro" id="IPR046347">
    <property type="entry name" value="bZIP_sf"/>
</dbReference>
<dbReference type="SUPFAM" id="SSF57959">
    <property type="entry name" value="Leucine zipper domain"/>
    <property type="match status" value="1"/>
</dbReference>
<keyword evidence="2" id="KW-0805">Transcription regulation</keyword>
<dbReference type="GO" id="GO:0045893">
    <property type="term" value="P:positive regulation of DNA-templated transcription"/>
    <property type="evidence" value="ECO:0007669"/>
    <property type="project" value="TreeGrafter"/>
</dbReference>
<evidence type="ECO:0000256" key="7">
    <source>
        <dbReference type="SAM" id="MobiDB-lite"/>
    </source>
</evidence>
<dbReference type="PROSITE" id="PS50217">
    <property type="entry name" value="BZIP"/>
    <property type="match status" value="1"/>
</dbReference>
<feature type="region of interest" description="Disordered" evidence="7">
    <location>
        <begin position="1"/>
        <end position="42"/>
    </location>
</feature>
<evidence type="ECO:0000259" key="8">
    <source>
        <dbReference type="PROSITE" id="PS50217"/>
    </source>
</evidence>
<dbReference type="PROSITE" id="PS00036">
    <property type="entry name" value="BZIP_BASIC"/>
    <property type="match status" value="1"/>
</dbReference>
<dbReference type="GO" id="GO:0046982">
    <property type="term" value="F:protein heterodimerization activity"/>
    <property type="evidence" value="ECO:0007669"/>
    <property type="project" value="UniProtKB-ARBA"/>
</dbReference>